<keyword evidence="2" id="KW-1185">Reference proteome</keyword>
<organism evidence="1 2">
    <name type="scientific">Bordetella genomosp. 9</name>
    <dbReference type="NCBI Taxonomy" id="1416803"/>
    <lineage>
        <taxon>Bacteria</taxon>
        <taxon>Pseudomonadati</taxon>
        <taxon>Pseudomonadota</taxon>
        <taxon>Betaproteobacteria</taxon>
        <taxon>Burkholderiales</taxon>
        <taxon>Alcaligenaceae</taxon>
        <taxon>Bordetella</taxon>
    </lineage>
</organism>
<evidence type="ECO:0000313" key="1">
    <source>
        <dbReference type="EMBL" id="OZI21474.1"/>
    </source>
</evidence>
<gene>
    <name evidence="1" type="ORF">CAL26_21275</name>
</gene>
<dbReference type="Proteomes" id="UP000216857">
    <property type="component" value="Unassembled WGS sequence"/>
</dbReference>
<comment type="caution">
    <text evidence="1">The sequence shown here is derived from an EMBL/GenBank/DDBJ whole genome shotgun (WGS) entry which is preliminary data.</text>
</comment>
<sequence length="70" mass="7669">MRDTAHRPGGCWTCTHWHGQTTGNGSHAVCTYRGPIIVGNADVGCVYWEREPGADDEILSTDERIARAGR</sequence>
<dbReference type="OrthoDB" id="8689942at2"/>
<protein>
    <submittedName>
        <fullName evidence="1">Uncharacterized protein</fullName>
    </submittedName>
</protein>
<dbReference type="EMBL" id="NEVJ01000003">
    <property type="protein sequence ID" value="OZI21474.1"/>
    <property type="molecule type" value="Genomic_DNA"/>
</dbReference>
<proteinExistence type="predicted"/>
<accession>A0A261R8Z8</accession>
<evidence type="ECO:0000313" key="2">
    <source>
        <dbReference type="Proteomes" id="UP000216857"/>
    </source>
</evidence>
<reference evidence="1" key="1">
    <citation type="submission" date="2017-05" db="EMBL/GenBank/DDBJ databases">
        <title>Complete and WGS of Bordetella genogroups.</title>
        <authorList>
            <person name="Spilker T."/>
            <person name="Lipuma J."/>
        </authorList>
    </citation>
    <scope>NUCLEOTIDE SEQUENCE</scope>
    <source>
        <strain evidence="1">AU21707</strain>
    </source>
</reference>
<name>A0A261R8Z8_9BORD</name>
<dbReference type="AlphaFoldDB" id="A0A261R8Z8"/>